<organism evidence="6 7">
    <name type="scientific">Theileria equi strain WA</name>
    <dbReference type="NCBI Taxonomy" id="1537102"/>
    <lineage>
        <taxon>Eukaryota</taxon>
        <taxon>Sar</taxon>
        <taxon>Alveolata</taxon>
        <taxon>Apicomplexa</taxon>
        <taxon>Aconoidasida</taxon>
        <taxon>Piroplasmida</taxon>
        <taxon>Theileriidae</taxon>
        <taxon>Theileria</taxon>
    </lineage>
</organism>
<keyword evidence="1" id="KW-0547">Nucleotide-binding</keyword>
<dbReference type="Proteomes" id="UP000031512">
    <property type="component" value="Unassembled WGS sequence"/>
</dbReference>
<dbReference type="OrthoDB" id="8954335at2759"/>
<feature type="domain" description="GTPase Der C-terminal KH-domain-like" evidence="5">
    <location>
        <begin position="549"/>
        <end position="628"/>
    </location>
</feature>
<dbReference type="SUPFAM" id="SSF52540">
    <property type="entry name" value="P-loop containing nucleoside triphosphate hydrolases"/>
    <property type="match status" value="1"/>
</dbReference>
<dbReference type="Pfam" id="PF14714">
    <property type="entry name" value="KH_dom-like"/>
    <property type="match status" value="1"/>
</dbReference>
<dbReference type="KEGG" id="beq:BEWA_015150"/>
<evidence type="ECO:0000256" key="3">
    <source>
        <dbReference type="SAM" id="MobiDB-lite"/>
    </source>
</evidence>
<evidence type="ECO:0000256" key="2">
    <source>
        <dbReference type="ARBA" id="ARBA00023134"/>
    </source>
</evidence>
<dbReference type="GeneID" id="15804591"/>
<dbReference type="InterPro" id="IPR027417">
    <property type="entry name" value="P-loop_NTPase"/>
</dbReference>
<dbReference type="Gene3D" id="3.30.300.20">
    <property type="match status" value="1"/>
</dbReference>
<evidence type="ECO:0008006" key="8">
    <source>
        <dbReference type="Google" id="ProtNLM"/>
    </source>
</evidence>
<comment type="caution">
    <text evidence="6">The sequence shown here is derived from an EMBL/GenBank/DDBJ whole genome shotgun (WGS) entry which is preliminary data.</text>
</comment>
<evidence type="ECO:0000313" key="7">
    <source>
        <dbReference type="Proteomes" id="UP000031512"/>
    </source>
</evidence>
<name>L1LC84_THEEQ</name>
<dbReference type="RefSeq" id="XP_004832408.1">
    <property type="nucleotide sequence ID" value="XM_004832351.1"/>
</dbReference>
<protein>
    <recommendedName>
        <fullName evidence="8">GTPase Der</fullName>
    </recommendedName>
</protein>
<evidence type="ECO:0000256" key="1">
    <source>
        <dbReference type="ARBA" id="ARBA00022741"/>
    </source>
</evidence>
<dbReference type="PANTHER" id="PTHR43834:SF6">
    <property type="entry name" value="GTPASE DER"/>
    <property type="match status" value="1"/>
</dbReference>
<dbReference type="GO" id="GO:0005525">
    <property type="term" value="F:GTP binding"/>
    <property type="evidence" value="ECO:0007669"/>
    <property type="project" value="UniProtKB-KW"/>
</dbReference>
<dbReference type="VEuPathDB" id="PiroplasmaDB:BEWA_015150"/>
<feature type="region of interest" description="Disordered" evidence="3">
    <location>
        <begin position="299"/>
        <end position="342"/>
    </location>
</feature>
<dbReference type="PANTHER" id="PTHR43834">
    <property type="entry name" value="GTPASE DER"/>
    <property type="match status" value="1"/>
</dbReference>
<evidence type="ECO:0000313" key="6">
    <source>
        <dbReference type="EMBL" id="EKX72956.1"/>
    </source>
</evidence>
<sequence>MLIALVGRSNVGKSSLFNALITRVGGISNIFNSVVSDKPGTTRDAKHGRFYLLGNKITLIDTGGIEHSFLREIDSKNYANCTSLVEKIEQDACSAVKNSNLVFFVLDGKEGVTPLDIQMSSKIRRWVMESSNNPEVKLIVNKLEKKDSVEYYEGVGNCISECHDLDFGDPIFVSAQQNHGIEELRNIIKSKLKNKDIKKLEEMAILSQHVPYIENLDSYNEAEDEDQHYEIDKSIRVCSSVRGSYRPNDQWLKLLDKICGGVPFSKEENDKFIIPSIFSPAEQLAQLYLPNNLREDCVGEADGINAPEDTSQSAPDESGHADHDFTSTTTSGDDKKKVSKPQISIEPTVNPLSIVILGSIDSGRERLVSLLCGERVIHARKEDEVSPNWHSSFSKWNITLQTENIIQPVELLTTAALNLGGSLGKLASRQTIALLRKCDFAVFCIDYTKGERNVRDTAAKVTLSKREVAWLTRATRLNKPIVIAVLTDKGSKKCSLSDDTPLSHEFESIPIISIPMDSSSSSITKGTSKSINKLKTTVHSLLHRSKQTIETNTLNAWLRAFTARWPPPWFDGAKVNLKFAAQVRSNPPTFVLWTNVFSAFPQHYLRQLKAALSDEFELKGVPIRIILRTTFKPSKNVDKTKIRRKLFDKL</sequence>
<dbReference type="Pfam" id="PF01926">
    <property type="entry name" value="MMR_HSR1"/>
    <property type="match status" value="1"/>
</dbReference>
<dbReference type="InterPro" id="IPR032859">
    <property type="entry name" value="KH_dom-like"/>
</dbReference>
<evidence type="ECO:0000259" key="5">
    <source>
        <dbReference type="Pfam" id="PF14714"/>
    </source>
</evidence>
<feature type="domain" description="G" evidence="4">
    <location>
        <begin position="3"/>
        <end position="142"/>
    </location>
</feature>
<gene>
    <name evidence="6" type="ORF">BEWA_015150</name>
</gene>
<dbReference type="STRING" id="1537102.L1LC84"/>
<dbReference type="InterPro" id="IPR015946">
    <property type="entry name" value="KH_dom-like_a/b"/>
</dbReference>
<dbReference type="eggNOG" id="KOG1191">
    <property type="taxonomic scope" value="Eukaryota"/>
</dbReference>
<keyword evidence="2" id="KW-0342">GTP-binding</keyword>
<keyword evidence="7" id="KW-1185">Reference proteome</keyword>
<dbReference type="Gene3D" id="3.40.50.300">
    <property type="entry name" value="P-loop containing nucleotide triphosphate hydrolases"/>
    <property type="match status" value="1"/>
</dbReference>
<dbReference type="InterPro" id="IPR006073">
    <property type="entry name" value="GTP-bd"/>
</dbReference>
<reference evidence="6 7" key="1">
    <citation type="journal article" date="2012" name="BMC Genomics">
        <title>Comparative genomic analysis and phylogenetic position of Theileria equi.</title>
        <authorList>
            <person name="Kappmeyer L.S."/>
            <person name="Thiagarajan M."/>
            <person name="Herndon D.R."/>
            <person name="Ramsay J.D."/>
            <person name="Caler E."/>
            <person name="Djikeng A."/>
            <person name="Gillespie J.J."/>
            <person name="Lau A.O."/>
            <person name="Roalson E.H."/>
            <person name="Silva J.C."/>
            <person name="Silva M.G."/>
            <person name="Suarez C.E."/>
            <person name="Ueti M.W."/>
            <person name="Nene V.M."/>
            <person name="Mealey R.H."/>
            <person name="Knowles D.P."/>
            <person name="Brayton K.A."/>
        </authorList>
    </citation>
    <scope>NUCLEOTIDE SEQUENCE [LARGE SCALE GENOMIC DNA]</scope>
    <source>
        <strain evidence="6 7">WA</strain>
    </source>
</reference>
<proteinExistence type="predicted"/>
<dbReference type="EMBL" id="ACOU01000004">
    <property type="protein sequence ID" value="EKX72956.1"/>
    <property type="molecule type" value="Genomic_DNA"/>
</dbReference>
<accession>L1LC84</accession>
<evidence type="ECO:0000259" key="4">
    <source>
        <dbReference type="Pfam" id="PF01926"/>
    </source>
</evidence>
<dbReference type="AlphaFoldDB" id="L1LC84"/>